<dbReference type="OrthoDB" id="9794935at2"/>
<keyword evidence="2" id="KW-1185">Reference proteome</keyword>
<sequence>MFRAMRRIKQAMPEQECIEMLKREPRGVMAIQGEDGYPYAFPLNYIYLDGKLYFHCAKTGHKLDALAADNRVSFCVMDQGYRKEGDWALTIKSIVIFGRIHMIDDPDETVRLVRQLGQKYFPPTESVEEDIRRSGNRVQVLELCIDHMTGKTVHEK</sequence>
<dbReference type="PANTHER" id="PTHR34071:SF2">
    <property type="entry name" value="FLAVIN-NUCLEOTIDE-BINDING PROTEIN"/>
    <property type="match status" value="1"/>
</dbReference>
<dbReference type="eggNOG" id="COG3467">
    <property type="taxonomic scope" value="Bacteria"/>
</dbReference>
<dbReference type="HOGENOM" id="CLU_067890_2_2_11"/>
<accession>F2N967</accession>
<dbReference type="EMBL" id="CP002628">
    <property type="protein sequence ID" value="AEB07743.1"/>
    <property type="molecule type" value="Genomic_DNA"/>
</dbReference>
<reference evidence="2" key="1">
    <citation type="journal article" date="2013" name="Stand. Genomic Sci.">
        <title>Complete genome sequence of Coriobacterium glomerans type strain (PW2(T)) from the midgut of Pyrrhocoris apterus L. (red soldier bug).</title>
        <authorList>
            <person name="Stackebrandt E."/>
            <person name="Zeytun A."/>
            <person name="Lapidus A."/>
            <person name="Nolan M."/>
            <person name="Lucas S."/>
            <person name="Hammon N."/>
            <person name="Deshpande S."/>
            <person name="Cheng J.F."/>
            <person name="Tapia R."/>
            <person name="Goodwin L.A."/>
            <person name="Pitluck S."/>
            <person name="Liolios K."/>
            <person name="Pagani I."/>
            <person name="Ivanova N."/>
            <person name="Mavromatis K."/>
            <person name="Mikhailova N."/>
            <person name="Huntemann M."/>
            <person name="Pati A."/>
            <person name="Chen A."/>
            <person name="Palaniappan K."/>
            <person name="Chang Y.J."/>
            <person name="Land M."/>
            <person name="Hauser L."/>
            <person name="Rohde M."/>
            <person name="Pukall R."/>
            <person name="Goker M."/>
            <person name="Detter J.C."/>
            <person name="Woyke T."/>
            <person name="Bristow J."/>
            <person name="Eisen J.A."/>
            <person name="Markowitz V."/>
            <person name="Hugenholtz P."/>
            <person name="Kyrpides N.C."/>
            <person name="Klenk H.P."/>
        </authorList>
    </citation>
    <scope>NUCLEOTIDE SEQUENCE</scope>
    <source>
        <strain evidence="2">ATCC 49209 / DSM 20642 / JCM 10262 / PW2</strain>
    </source>
</reference>
<dbReference type="InterPro" id="IPR012349">
    <property type="entry name" value="Split_barrel_FMN-bd"/>
</dbReference>
<name>F2N967_CORGP</name>
<dbReference type="PANTHER" id="PTHR34071">
    <property type="entry name" value="5-NITROIMIDAZOLE ANTIBIOTICS RESISTANCE PROTEIN, NIMA-FAMILY-RELATED PROTEIN-RELATED"/>
    <property type="match status" value="1"/>
</dbReference>
<dbReference type="KEGG" id="cgo:Corgl_1644"/>
<dbReference type="Pfam" id="PF12900">
    <property type="entry name" value="Pyridox_ox_2"/>
    <property type="match status" value="1"/>
</dbReference>
<dbReference type="AlphaFoldDB" id="F2N967"/>
<dbReference type="Proteomes" id="UP000006851">
    <property type="component" value="Chromosome"/>
</dbReference>
<gene>
    <name evidence="1" type="ordered locus">Corgl_1644</name>
</gene>
<evidence type="ECO:0000313" key="2">
    <source>
        <dbReference type="Proteomes" id="UP000006851"/>
    </source>
</evidence>
<dbReference type="InterPro" id="IPR024747">
    <property type="entry name" value="Pyridox_Oxase-rel"/>
</dbReference>
<proteinExistence type="predicted"/>
<protein>
    <submittedName>
        <fullName evidence="1">Pyridoxamine 5'-phosphate oxidase-related FMN-binding protein</fullName>
    </submittedName>
</protein>
<dbReference type="Gene3D" id="2.30.110.10">
    <property type="entry name" value="Electron Transport, Fmn-binding Protein, Chain A"/>
    <property type="match status" value="1"/>
</dbReference>
<dbReference type="STRING" id="700015.Corgl_1644"/>
<organism evidence="1 2">
    <name type="scientific">Coriobacterium glomerans (strain ATCC 49209 / DSM 20642 / JCM 10262 / PW2)</name>
    <dbReference type="NCBI Taxonomy" id="700015"/>
    <lineage>
        <taxon>Bacteria</taxon>
        <taxon>Bacillati</taxon>
        <taxon>Actinomycetota</taxon>
        <taxon>Coriobacteriia</taxon>
        <taxon>Coriobacteriales</taxon>
        <taxon>Coriobacteriaceae</taxon>
        <taxon>Coriobacterium</taxon>
    </lineage>
</organism>
<dbReference type="SUPFAM" id="SSF50475">
    <property type="entry name" value="FMN-binding split barrel"/>
    <property type="match status" value="1"/>
</dbReference>
<evidence type="ECO:0000313" key="1">
    <source>
        <dbReference type="EMBL" id="AEB07743.1"/>
    </source>
</evidence>